<evidence type="ECO:0000313" key="1">
    <source>
        <dbReference type="EMBL" id="CAI5793155.1"/>
    </source>
</evidence>
<dbReference type="AlphaFoldDB" id="A0AA35LB74"/>
<dbReference type="Proteomes" id="UP001178461">
    <property type="component" value="Chromosome 14"/>
</dbReference>
<organism evidence="1 2">
    <name type="scientific">Podarcis lilfordi</name>
    <name type="common">Lilford's wall lizard</name>
    <dbReference type="NCBI Taxonomy" id="74358"/>
    <lineage>
        <taxon>Eukaryota</taxon>
        <taxon>Metazoa</taxon>
        <taxon>Chordata</taxon>
        <taxon>Craniata</taxon>
        <taxon>Vertebrata</taxon>
        <taxon>Euteleostomi</taxon>
        <taxon>Lepidosauria</taxon>
        <taxon>Squamata</taxon>
        <taxon>Bifurcata</taxon>
        <taxon>Unidentata</taxon>
        <taxon>Episquamata</taxon>
        <taxon>Laterata</taxon>
        <taxon>Lacertibaenia</taxon>
        <taxon>Lacertidae</taxon>
        <taxon>Podarcis</taxon>
    </lineage>
</organism>
<dbReference type="EMBL" id="OX395139">
    <property type="protein sequence ID" value="CAI5793155.1"/>
    <property type="molecule type" value="Genomic_DNA"/>
</dbReference>
<proteinExistence type="predicted"/>
<sequence>MCLFIRQYNSQEKMVDYSGEKGKVIPHLVLIRRHGYECNNNNNFIIHVKKNSFLTCCPSKSCHGLFSPENVYLHPTSGLQSRFLSLKNGFLPCHLVSCS</sequence>
<accession>A0AA35LB74</accession>
<evidence type="ECO:0000313" key="2">
    <source>
        <dbReference type="Proteomes" id="UP001178461"/>
    </source>
</evidence>
<protein>
    <submittedName>
        <fullName evidence="1">Uncharacterized protein</fullName>
    </submittedName>
</protein>
<reference evidence="1" key="1">
    <citation type="submission" date="2022-12" db="EMBL/GenBank/DDBJ databases">
        <authorList>
            <person name="Alioto T."/>
            <person name="Alioto T."/>
            <person name="Gomez Garrido J."/>
        </authorList>
    </citation>
    <scope>NUCLEOTIDE SEQUENCE</scope>
</reference>
<gene>
    <name evidence="1" type="ORF">PODLI_1B035453</name>
</gene>
<name>A0AA35LB74_9SAUR</name>
<keyword evidence="2" id="KW-1185">Reference proteome</keyword>